<comment type="caution">
    <text evidence="1">The sequence shown here is derived from an EMBL/GenBank/DDBJ whole genome shotgun (WGS) entry which is preliminary data.</text>
</comment>
<accession>A0A9Q1CQY9</accession>
<reference evidence="1" key="1">
    <citation type="submission" date="2021-10" db="EMBL/GenBank/DDBJ databases">
        <title>Tropical sea cucumber genome reveals ecological adaptation and Cuvierian tubules defense mechanism.</title>
        <authorList>
            <person name="Chen T."/>
        </authorList>
    </citation>
    <scope>NUCLEOTIDE SEQUENCE</scope>
    <source>
        <strain evidence="1">Nanhai2018</strain>
        <tissue evidence="1">Muscle</tissue>
    </source>
</reference>
<evidence type="ECO:0000313" key="2">
    <source>
        <dbReference type="Proteomes" id="UP001152320"/>
    </source>
</evidence>
<protein>
    <submittedName>
        <fullName evidence="1">Uncharacterized protein</fullName>
    </submittedName>
</protein>
<proteinExistence type="predicted"/>
<dbReference type="AlphaFoldDB" id="A0A9Q1CQY9"/>
<gene>
    <name evidence="1" type="ORF">HOLleu_03599</name>
</gene>
<dbReference type="OrthoDB" id="6782675at2759"/>
<dbReference type="PANTHER" id="PTHR21301">
    <property type="entry name" value="REVERSE TRANSCRIPTASE"/>
    <property type="match status" value="1"/>
</dbReference>
<sequence>MPYVKGVSKRITRILNRTGVKNFYSRSQKLRDILSQPKDPLPTNYTACVKSIPCSCRQQYIGQTKRPLRVRVAEHKRATEQRELFFLILVHGS</sequence>
<evidence type="ECO:0000313" key="1">
    <source>
        <dbReference type="EMBL" id="KAJ8050402.1"/>
    </source>
</evidence>
<organism evidence="1 2">
    <name type="scientific">Holothuria leucospilota</name>
    <name type="common">Black long sea cucumber</name>
    <name type="synonym">Mertensiothuria leucospilota</name>
    <dbReference type="NCBI Taxonomy" id="206669"/>
    <lineage>
        <taxon>Eukaryota</taxon>
        <taxon>Metazoa</taxon>
        <taxon>Echinodermata</taxon>
        <taxon>Eleutherozoa</taxon>
        <taxon>Echinozoa</taxon>
        <taxon>Holothuroidea</taxon>
        <taxon>Aspidochirotacea</taxon>
        <taxon>Aspidochirotida</taxon>
        <taxon>Holothuriidae</taxon>
        <taxon>Holothuria</taxon>
    </lineage>
</organism>
<name>A0A9Q1CQY9_HOLLE</name>
<keyword evidence="2" id="KW-1185">Reference proteome</keyword>
<dbReference type="Proteomes" id="UP001152320">
    <property type="component" value="Chromosome 1"/>
</dbReference>
<dbReference type="EMBL" id="JAIZAY010000001">
    <property type="protein sequence ID" value="KAJ8050402.1"/>
    <property type="molecule type" value="Genomic_DNA"/>
</dbReference>
<dbReference type="PANTHER" id="PTHR21301:SF11">
    <property type="entry name" value="GIY-YIG DOMAIN-CONTAINING PROTEIN"/>
    <property type="match status" value="1"/>
</dbReference>